<dbReference type="InterPro" id="IPR011047">
    <property type="entry name" value="Quinoprotein_ADH-like_sf"/>
</dbReference>
<dbReference type="SUPFAM" id="SSF82171">
    <property type="entry name" value="DPP6 N-terminal domain-like"/>
    <property type="match status" value="1"/>
</dbReference>
<evidence type="ECO:0000259" key="7">
    <source>
        <dbReference type="PROSITE" id="PS50837"/>
    </source>
</evidence>
<dbReference type="PROSITE" id="PS50837">
    <property type="entry name" value="NACHT"/>
    <property type="match status" value="1"/>
</dbReference>
<feature type="repeat" description="WD" evidence="4">
    <location>
        <begin position="1240"/>
        <end position="1281"/>
    </location>
</feature>
<protein>
    <submittedName>
        <fullName evidence="9">RWD domain-containing protein 4 Protein FAM28A</fullName>
    </submittedName>
</protein>
<dbReference type="Gene3D" id="2.130.10.10">
    <property type="entry name" value="YVTN repeat-like/Quinoprotein amine dehydrogenase"/>
    <property type="match status" value="3"/>
</dbReference>
<dbReference type="InterPro" id="IPR001680">
    <property type="entry name" value="WD40_rpt"/>
</dbReference>
<evidence type="ECO:0000256" key="3">
    <source>
        <dbReference type="ARBA" id="ARBA00038452"/>
    </source>
</evidence>
<evidence type="ECO:0000256" key="6">
    <source>
        <dbReference type="SAM" id="MobiDB-lite"/>
    </source>
</evidence>
<keyword evidence="2" id="KW-0677">Repeat</keyword>
<evidence type="ECO:0000256" key="5">
    <source>
        <dbReference type="SAM" id="Coils"/>
    </source>
</evidence>
<dbReference type="InterPro" id="IPR006575">
    <property type="entry name" value="RWD_dom"/>
</dbReference>
<proteinExistence type="inferred from homology"/>
<dbReference type="Pfam" id="PF05773">
    <property type="entry name" value="RWD"/>
    <property type="match status" value="1"/>
</dbReference>
<dbReference type="Gene3D" id="3.40.50.300">
    <property type="entry name" value="P-loop containing nucleotide triphosphate hydrolases"/>
    <property type="match status" value="1"/>
</dbReference>
<feature type="compositionally biased region" description="Basic and acidic residues" evidence="6">
    <location>
        <begin position="235"/>
        <end position="247"/>
    </location>
</feature>
<feature type="region of interest" description="Disordered" evidence="6">
    <location>
        <begin position="1980"/>
        <end position="2004"/>
    </location>
</feature>
<feature type="compositionally biased region" description="Polar residues" evidence="6">
    <location>
        <begin position="421"/>
        <end position="431"/>
    </location>
</feature>
<dbReference type="PANTHER" id="PTHR19871">
    <property type="entry name" value="BETA TRANSDUCIN-RELATED PROTEIN"/>
    <property type="match status" value="1"/>
</dbReference>
<feature type="coiled-coil region" evidence="5">
    <location>
        <begin position="1739"/>
        <end position="1773"/>
    </location>
</feature>
<dbReference type="InterPro" id="IPR015943">
    <property type="entry name" value="WD40/YVTN_repeat-like_dom_sf"/>
</dbReference>
<dbReference type="CDD" id="cd23817">
    <property type="entry name" value="RWD-RWDD4"/>
    <property type="match status" value="1"/>
</dbReference>
<evidence type="ECO:0000256" key="4">
    <source>
        <dbReference type="PROSITE-ProRule" id="PRU00221"/>
    </source>
</evidence>
<feature type="domain" description="RWD" evidence="8">
    <location>
        <begin position="9"/>
        <end position="111"/>
    </location>
</feature>
<reference evidence="9 10" key="1">
    <citation type="submission" date="2019-07" db="EMBL/GenBank/DDBJ databases">
        <title>Chromosome genome assembly for large yellow croaker.</title>
        <authorList>
            <person name="Xiao S."/>
        </authorList>
    </citation>
    <scope>NUCLEOTIDE SEQUENCE [LARGE SCALE GENOMIC DNA]</scope>
    <source>
        <strain evidence="9">JMULYC20181020</strain>
        <tissue evidence="9">Muscle</tissue>
    </source>
</reference>
<evidence type="ECO:0000313" key="10">
    <source>
        <dbReference type="Proteomes" id="UP000424527"/>
    </source>
</evidence>
<organism evidence="9 10">
    <name type="scientific">Larimichthys crocea</name>
    <name type="common">Large yellow croaker</name>
    <name type="synonym">Pseudosciaena crocea</name>
    <dbReference type="NCBI Taxonomy" id="215358"/>
    <lineage>
        <taxon>Eukaryota</taxon>
        <taxon>Metazoa</taxon>
        <taxon>Chordata</taxon>
        <taxon>Craniata</taxon>
        <taxon>Vertebrata</taxon>
        <taxon>Euteleostomi</taxon>
        <taxon>Actinopterygii</taxon>
        <taxon>Neopterygii</taxon>
        <taxon>Teleostei</taxon>
        <taxon>Neoteleostei</taxon>
        <taxon>Acanthomorphata</taxon>
        <taxon>Eupercaria</taxon>
        <taxon>Sciaenidae</taxon>
        <taxon>Larimichthys</taxon>
    </lineage>
</organism>
<accession>A0A6G0HI22</accession>
<dbReference type="InterPro" id="IPR027417">
    <property type="entry name" value="P-loop_NTPase"/>
</dbReference>
<evidence type="ECO:0000313" key="9">
    <source>
        <dbReference type="EMBL" id="KAE8278845.1"/>
    </source>
</evidence>
<keyword evidence="5" id="KW-0175">Coiled coil</keyword>
<evidence type="ECO:0000256" key="2">
    <source>
        <dbReference type="ARBA" id="ARBA00022737"/>
    </source>
</evidence>
<sequence>MTANEDQEMELEALRSIYEGDECFKEISPVSFQFRIGELEDTKAFILDITWPETYPETAPTMSLDAFFNNRISADTKQQILSKLEEQVEANLGTAMMYTLFEWAKENQEALMENHKPVVTAVTLTSSSDVMTTASTAKKKEKKEQLTKAQKRRIISRTDNKGELPRGWNWVDVIKKTNRKRHDSKLSEESSITAHLRLEAAKAFSDFHEYETIGDSPKLLRSMEELNGDDEDEEERARKDKRCVHEDTETDSGTYLSVRSNRDDVDDKLPVADFFCGTTTDDGQRKEDALSVTEEKRFLVYICGGYKDTVAERSALMENVYPRLYLYCKQRGYEFSMVDLRLGVGTPIAEHHDTVELHVENLQRCQKTQGPNLIVFVGQKYEVRSLPSTIPREAFEAIVRVVERDQQMSRDEPVKDLPASGSRSSITTDSRSGSFIQDSIYRNYLNFGEQATDSGLLSQSSHSSFSEAEEARLSPVGVKSQGDLDKDLTLLQMWYKLDENCLPPVYRLLPISSHHPGMLSVDRECRRRAGKDWSAACHTLWRVLQRSVGEALGQEEASLLLRTVLDWELEAGLKSVGDAPPEEHCHCYKRLIPDLNHNLKSEHISQYADLLKGKAQLDPVLTKAHQKFMERLHKKLRHTNIYERNVGWGRRGLNPKHNHSHQFYTERISSHFQMTVINSLNKVMKVTRTRGHFDRVRREAVRVQIQEEIQRHVNHGLHLWKGCTLRQTFLADVKRAVEQSRTRPILLLGPPGWGKSTIMAAVAQLAPSWVPGAVKVLVHFTGVTGESRNIRLVLQSLCVQLAEAYCPHTQLSESLPQLINEFHSLLGLVGAERPLVVLLDGLDELSEEHGADLSWISTPLPPNVHLLLSATTDSPCTQTLQSARPTVLSLPPLSPDDITAALKTKLWTDQRRLQEQQWHLLVQACLGCPCPLYLATAYSESKLWTSYSPQASLSLPASLEGLYLSMLARLERELGKQLELMDLLAKDEKVLQEVTSCYSSSSHPRIPYVLWARLKRNLGCHLTEVRTDGTWVYRWTHSKLTHVCINRYLKTDDSRMALHADYADYYRAKSQHAHIFQPLAWTLDEEGEGMTKSYRFNLRKLRGLPFHLVHSGQILPLLSECMFNYEFLLHKAWGLSVLDIEEDLNKAVLPDKELEDVKVLLGALEMSRAVLLQDPCQLASQLAGRLGQMIIEDRPVAKGDRLKFSYLHALLAQCMQSTLTVLLPSSTFLLPPGGLQHTPLAGHMTNVTALGGGHRGPLGVTSESDGSLRFWDLEHRRIIRSLDPVGGVVGDSITLSLDDRMLIIHMGQSLQVREVESGRVVYSESDSVDVPVVTTTCDGQLLVVFYDGSHRVKVFDLASSCSLLHHVNISMEREAIHRDRSILLSNNSIKDYVLFAYRSGGEAAVFSARVGSVLCVLSAQHGAASMQAVEMTEDYLLLFCRYPYKRDGEIVHIELFSTVSFLYLRSILGCSQDYISQVTVNQAGTHAVAFCPCPCTGITELVTWDLETEDHKHIARFPAVLTRGLCFDLRFCLGICSGQKYLHLWDLTSRITDQTLTYNIHKLRSDGTQEVIPMGKTPRYAVCRSIRAGTVYVWNLSRRRFVCRPVRVEHGLYGSTDVVLARDFKLYILTDRSSKGSRFQTLLVYDLIKRSYVRRQTGITVIPCLQHEYRLLEEGRTLLGLSETRGQLILWDLDSGSIKHEIKPSQRESSVCISSTVQDLQADVTAHRETIVMPWDIRTESQSAKMRRLEREAQREKEAMRRLEREKYNCIEQYLLSGDEQVVVCSYFAHHLNVFSVVSQEHVHTLEDKPSQLSLHTAAMTHTGSYLVLTHYNHDQRTPYITLWDLHKGTVRKRLRNEAGVCCVAITDNADRVVFGVTGTNRLKVWDPTQRTYRSISGYGNLSIDISSKVYVTEGGAKAILLSGQLSLWDLEACTVLSVLSMDAHVRCMMPLHGRETCVLLGLSHSPALISVRSTFSTVSSETPASTDRDLFGESSSSEEEEGS</sequence>
<comment type="similarity">
    <text evidence="3">Belongs to the WD repeat WDR59 family.</text>
</comment>
<dbReference type="Gene3D" id="3.10.110.10">
    <property type="entry name" value="Ubiquitin Conjugating Enzyme"/>
    <property type="match status" value="1"/>
</dbReference>
<dbReference type="PANTHER" id="PTHR19871:SF43">
    <property type="entry name" value="SI:CH211-212K18.6"/>
    <property type="match status" value="1"/>
</dbReference>
<feature type="region of interest" description="Disordered" evidence="6">
    <location>
        <begin position="226"/>
        <end position="258"/>
    </location>
</feature>
<evidence type="ECO:0000256" key="1">
    <source>
        <dbReference type="ARBA" id="ARBA00022574"/>
    </source>
</evidence>
<name>A0A6G0HI22_LARCR</name>
<gene>
    <name evidence="9" type="ORF">D5F01_LYC22424</name>
</gene>
<dbReference type="InterPro" id="IPR057588">
    <property type="entry name" value="NWD1/2-like_WH"/>
</dbReference>
<dbReference type="EMBL" id="REGW02000023">
    <property type="protein sequence ID" value="KAE8278845.1"/>
    <property type="molecule type" value="Genomic_DNA"/>
</dbReference>
<dbReference type="SUPFAM" id="SSF54495">
    <property type="entry name" value="UBC-like"/>
    <property type="match status" value="1"/>
</dbReference>
<dbReference type="SUPFAM" id="SSF52540">
    <property type="entry name" value="P-loop containing nucleoside triphosphate hydrolases"/>
    <property type="match status" value="1"/>
</dbReference>
<dbReference type="Proteomes" id="UP000424527">
    <property type="component" value="Unassembled WGS sequence"/>
</dbReference>
<feature type="region of interest" description="Disordered" evidence="6">
    <location>
        <begin position="409"/>
        <end position="431"/>
    </location>
</feature>
<keyword evidence="1 4" id="KW-0853">WD repeat</keyword>
<dbReference type="InterPro" id="IPR007111">
    <property type="entry name" value="NACHT_NTPase"/>
</dbReference>
<dbReference type="Pfam" id="PF05729">
    <property type="entry name" value="NACHT"/>
    <property type="match status" value="1"/>
</dbReference>
<dbReference type="SMART" id="SM00591">
    <property type="entry name" value="RWD"/>
    <property type="match status" value="1"/>
</dbReference>
<comment type="caution">
    <text evidence="9">The sequence shown here is derived from an EMBL/GenBank/DDBJ whole genome shotgun (WGS) entry which is preliminary data.</text>
</comment>
<dbReference type="PROSITE" id="PS50908">
    <property type="entry name" value="RWD"/>
    <property type="match status" value="1"/>
</dbReference>
<feature type="domain" description="NACHT" evidence="7">
    <location>
        <begin position="743"/>
        <end position="874"/>
    </location>
</feature>
<dbReference type="SUPFAM" id="SSF50998">
    <property type="entry name" value="Quinoprotein alcohol dehydrogenase-like"/>
    <property type="match status" value="1"/>
</dbReference>
<dbReference type="PROSITE" id="PS50082">
    <property type="entry name" value="WD_REPEATS_2"/>
    <property type="match status" value="1"/>
</dbReference>
<keyword evidence="10" id="KW-1185">Reference proteome</keyword>
<dbReference type="InterPro" id="IPR016135">
    <property type="entry name" value="UBQ-conjugating_enzyme/RWD"/>
</dbReference>
<dbReference type="InterPro" id="IPR052752">
    <property type="entry name" value="NACHT-WD_repeat"/>
</dbReference>
<evidence type="ECO:0000259" key="8">
    <source>
        <dbReference type="PROSITE" id="PS50908"/>
    </source>
</evidence>
<dbReference type="PROSITE" id="PS50294">
    <property type="entry name" value="WD_REPEATS_REGION"/>
    <property type="match status" value="1"/>
</dbReference>
<dbReference type="Pfam" id="PF25469">
    <property type="entry name" value="WHD_NWD1"/>
    <property type="match status" value="1"/>
</dbReference>